<evidence type="ECO:0000313" key="3">
    <source>
        <dbReference type="Proteomes" id="UP000243232"/>
    </source>
</evidence>
<gene>
    <name evidence="2" type="ORF">SAMN05216296_3262</name>
</gene>
<dbReference type="PROSITE" id="PS51257">
    <property type="entry name" value="PROKAR_LIPOPROTEIN"/>
    <property type="match status" value="1"/>
</dbReference>
<name>A0A1H2HTV2_9PSED</name>
<dbReference type="RefSeq" id="WP_197673520.1">
    <property type="nucleotide sequence ID" value="NZ_LT629785.1"/>
</dbReference>
<feature type="signal peptide" evidence="1">
    <location>
        <begin position="1"/>
        <end position="25"/>
    </location>
</feature>
<evidence type="ECO:0000313" key="2">
    <source>
        <dbReference type="EMBL" id="SDU35323.1"/>
    </source>
</evidence>
<evidence type="ECO:0008006" key="4">
    <source>
        <dbReference type="Google" id="ProtNLM"/>
    </source>
</evidence>
<keyword evidence="3" id="KW-1185">Reference proteome</keyword>
<keyword evidence="1" id="KW-0732">Signal</keyword>
<reference evidence="3" key="1">
    <citation type="submission" date="2016-10" db="EMBL/GenBank/DDBJ databases">
        <authorList>
            <person name="Varghese N."/>
            <person name="Submissions S."/>
        </authorList>
    </citation>
    <scope>NUCLEOTIDE SEQUENCE [LARGE SCALE GENOMIC DNA]</scope>
    <source>
        <strain evidence="3">DSM 17875</strain>
    </source>
</reference>
<dbReference type="EMBL" id="LT629785">
    <property type="protein sequence ID" value="SDU35323.1"/>
    <property type="molecule type" value="Genomic_DNA"/>
</dbReference>
<accession>A0A1H2HTV2</accession>
<feature type="chain" id="PRO_5009276044" description="Neuromedin U" evidence="1">
    <location>
        <begin position="26"/>
        <end position="271"/>
    </location>
</feature>
<proteinExistence type="predicted"/>
<dbReference type="Proteomes" id="UP000243232">
    <property type="component" value="Chromosome I"/>
</dbReference>
<dbReference type="AlphaFoldDB" id="A0A1H2HTV2"/>
<organism evidence="2 3">
    <name type="scientific">Pseudomonas pohangensis</name>
    <dbReference type="NCBI Taxonomy" id="364197"/>
    <lineage>
        <taxon>Bacteria</taxon>
        <taxon>Pseudomonadati</taxon>
        <taxon>Pseudomonadota</taxon>
        <taxon>Gammaproteobacteria</taxon>
        <taxon>Pseudomonadales</taxon>
        <taxon>Pseudomonadaceae</taxon>
        <taxon>Pseudomonas</taxon>
    </lineage>
</organism>
<sequence>MRTVLANTAAILAVSSCFASGTAFAALSSEELAKLAQNPIGNLISVPFQNNTNTNVGPEEKNQNILNIQPVIPVSIDENWNIITRTILPIISEPPLSPYDNRTNGVGDVQFSAFLSPAQPGAWIWGVGSIVQAPTNTHELGNDNWGVGPTAVLLHLEKGSPWVYGALVNNVWSVSADQRGGSYNNGLIQPFVNYNFEAGFYLVSAPIITANWHAEDSDDVWTVPVGGGIGKIFHLGRIPVNTQVSAYHNVETPEYGADWQYRVQVQFMFPK</sequence>
<protein>
    <recommendedName>
        <fullName evidence="4">Neuromedin U</fullName>
    </recommendedName>
</protein>
<dbReference type="STRING" id="364197.SAMN05216296_3262"/>
<evidence type="ECO:0000256" key="1">
    <source>
        <dbReference type="SAM" id="SignalP"/>
    </source>
</evidence>